<keyword evidence="3" id="KW-0378">Hydrolase</keyword>
<feature type="compositionally biased region" description="Low complexity" evidence="1">
    <location>
        <begin position="357"/>
        <end position="385"/>
    </location>
</feature>
<name>A0A1M6S136_9FIRM</name>
<dbReference type="STRING" id="1121322.SAMN02745136_02366"/>
<dbReference type="GO" id="GO:0004180">
    <property type="term" value="F:carboxypeptidase activity"/>
    <property type="evidence" value="ECO:0007669"/>
    <property type="project" value="UniProtKB-KW"/>
</dbReference>
<dbReference type="CDD" id="cd14852">
    <property type="entry name" value="LD-carboxypeptidase"/>
    <property type="match status" value="1"/>
</dbReference>
<dbReference type="Pfam" id="PF02557">
    <property type="entry name" value="VanY"/>
    <property type="match status" value="1"/>
</dbReference>
<dbReference type="PANTHER" id="PTHR34385:SF1">
    <property type="entry name" value="PEPTIDOGLYCAN L-ALANYL-D-GLUTAMATE ENDOPEPTIDASE CWLK"/>
    <property type="match status" value="1"/>
</dbReference>
<dbReference type="GO" id="GO:0006508">
    <property type="term" value="P:proteolysis"/>
    <property type="evidence" value="ECO:0007669"/>
    <property type="project" value="InterPro"/>
</dbReference>
<feature type="region of interest" description="Disordered" evidence="1">
    <location>
        <begin position="57"/>
        <end position="90"/>
    </location>
</feature>
<evidence type="ECO:0000313" key="3">
    <source>
        <dbReference type="EMBL" id="SHK38403.1"/>
    </source>
</evidence>
<feature type="region of interest" description="Disordered" evidence="1">
    <location>
        <begin position="315"/>
        <end position="408"/>
    </location>
</feature>
<evidence type="ECO:0000259" key="2">
    <source>
        <dbReference type="Pfam" id="PF02557"/>
    </source>
</evidence>
<keyword evidence="3" id="KW-0121">Carboxypeptidase</keyword>
<organism evidence="3 4">
    <name type="scientific">Anaerocolumna jejuensis DSM 15929</name>
    <dbReference type="NCBI Taxonomy" id="1121322"/>
    <lineage>
        <taxon>Bacteria</taxon>
        <taxon>Bacillati</taxon>
        <taxon>Bacillota</taxon>
        <taxon>Clostridia</taxon>
        <taxon>Lachnospirales</taxon>
        <taxon>Lachnospiraceae</taxon>
        <taxon>Anaerocolumna</taxon>
    </lineage>
</organism>
<feature type="compositionally biased region" description="Low complexity" evidence="1">
    <location>
        <begin position="334"/>
        <end position="349"/>
    </location>
</feature>
<dbReference type="InterPro" id="IPR003709">
    <property type="entry name" value="VanY-like_core_dom"/>
</dbReference>
<dbReference type="PANTHER" id="PTHR34385">
    <property type="entry name" value="D-ALANYL-D-ALANINE CARBOXYPEPTIDASE"/>
    <property type="match status" value="1"/>
</dbReference>
<reference evidence="3 4" key="1">
    <citation type="submission" date="2016-11" db="EMBL/GenBank/DDBJ databases">
        <authorList>
            <person name="Jaros S."/>
            <person name="Januszkiewicz K."/>
            <person name="Wedrychowicz H."/>
        </authorList>
    </citation>
    <scope>NUCLEOTIDE SEQUENCE [LARGE SCALE GENOMIC DNA]</scope>
    <source>
        <strain evidence="3 4">DSM 15929</strain>
    </source>
</reference>
<proteinExistence type="predicted"/>
<dbReference type="Gene3D" id="3.30.1380.10">
    <property type="match status" value="1"/>
</dbReference>
<evidence type="ECO:0000313" key="4">
    <source>
        <dbReference type="Proteomes" id="UP000184386"/>
    </source>
</evidence>
<accession>A0A1M6S136</accession>
<dbReference type="Proteomes" id="UP000184386">
    <property type="component" value="Unassembled WGS sequence"/>
</dbReference>
<evidence type="ECO:0000256" key="1">
    <source>
        <dbReference type="SAM" id="MobiDB-lite"/>
    </source>
</evidence>
<keyword evidence="3" id="KW-0645">Protease</keyword>
<keyword evidence="4" id="KW-1185">Reference proteome</keyword>
<dbReference type="SUPFAM" id="SSF55166">
    <property type="entry name" value="Hedgehog/DD-peptidase"/>
    <property type="match status" value="1"/>
</dbReference>
<sequence>MQNRRKKTRRMKRIRSFLLVGLPVILIGGMGYFSLKGLSSANESAASGRFYNNSSYKDNDSVGGKKGSSAKGDTPVSAEGEKEITSNDNVKLDTTPDSLTVLVNKELRLPSDYIPEDLVMPNVDFSFSYNDEKKLLRKTAADALEELFDGAAQEGLSLKGVSGYRSYKRQYEIFTNNVKTRGMEHTLKYSAIPGYSEHQTGLAIDISTKSVNYRIDASFADTKEYEWLKDNAHLYGYIIRYPEDKTKVTGFSFEPWHIRYVGKALAKYLYENNMCLEEYYKFEPSEDYTQCINYDNLEDYGINPDDVKVPTKAPVRISTSTPTPTPTPTPSLTPTPTKEPSATPTPSAEPTKKPGKGKPTITATPTPTAKVTQTPEATPTEETTPTPDPTEENSDPGDGASGTNEATP</sequence>
<dbReference type="InterPro" id="IPR058193">
    <property type="entry name" value="VanY/YodJ_core_dom"/>
</dbReference>
<dbReference type="InterPro" id="IPR052179">
    <property type="entry name" value="DD-CPase-like"/>
</dbReference>
<protein>
    <submittedName>
        <fullName evidence="3">LD-carboxypeptidase LdcB, LAS superfamily</fullName>
    </submittedName>
</protein>
<feature type="compositionally biased region" description="Pro residues" evidence="1">
    <location>
        <begin position="323"/>
        <end position="333"/>
    </location>
</feature>
<dbReference type="AlphaFoldDB" id="A0A1M6S136"/>
<dbReference type="EMBL" id="FRAC01000011">
    <property type="protein sequence ID" value="SHK38403.1"/>
    <property type="molecule type" value="Genomic_DNA"/>
</dbReference>
<dbReference type="InterPro" id="IPR009045">
    <property type="entry name" value="Zn_M74/Hedgehog-like"/>
</dbReference>
<gene>
    <name evidence="3" type="ORF">SAMN02745136_02366</name>
</gene>
<feature type="domain" description="D-alanyl-D-alanine carboxypeptidase-like core" evidence="2">
    <location>
        <begin position="134"/>
        <end position="263"/>
    </location>
</feature>